<evidence type="ECO:0000256" key="1">
    <source>
        <dbReference type="SAM" id="MobiDB-lite"/>
    </source>
</evidence>
<feature type="region of interest" description="Disordered" evidence="1">
    <location>
        <begin position="62"/>
        <end position="95"/>
    </location>
</feature>
<accession>A0ABW4TNS7</accession>
<organism evidence="2 3">
    <name type="scientific">Nocardioides aestuarii</name>
    <dbReference type="NCBI Taxonomy" id="252231"/>
    <lineage>
        <taxon>Bacteria</taxon>
        <taxon>Bacillati</taxon>
        <taxon>Actinomycetota</taxon>
        <taxon>Actinomycetes</taxon>
        <taxon>Propionibacteriales</taxon>
        <taxon>Nocardioidaceae</taxon>
        <taxon>Nocardioides</taxon>
    </lineage>
</organism>
<protein>
    <submittedName>
        <fullName evidence="2">Uncharacterized protein</fullName>
    </submittedName>
</protein>
<reference evidence="3" key="1">
    <citation type="journal article" date="2019" name="Int. J. Syst. Evol. Microbiol.">
        <title>The Global Catalogue of Microorganisms (GCM) 10K type strain sequencing project: providing services to taxonomists for standard genome sequencing and annotation.</title>
        <authorList>
            <consortium name="The Broad Institute Genomics Platform"/>
            <consortium name="The Broad Institute Genome Sequencing Center for Infectious Disease"/>
            <person name="Wu L."/>
            <person name="Ma J."/>
        </authorList>
    </citation>
    <scope>NUCLEOTIDE SEQUENCE [LARGE SCALE GENOMIC DNA]</scope>
    <source>
        <strain evidence="3">CGMCC 1.12477</strain>
    </source>
</reference>
<sequence length="364" mass="39511">MNRRAWGWVAHLTDGGTTPWADWSGEAEPCAEVVPGAQQLELLRRLNLAGGVGAELATTVVASDPPRRSRPSLPLVGGGDVPDHGPRPVDPADVPDGELARLASVLLAQRLASTTLEPAPEVLRPRVWRTRYHLRGDPEVVVPLRRHLVADGRPPGGRHPRVVIVGTDTGQLLVDLWTAQSLRHGAPPWHEWLAATVRQGRLPEQVDLPRLARRELDAGVDRRAVHVVTDPALAAGLLGVRRLPDRPVLSAAAADLGRRVASALRPMARPPRRARLTTEVLRPWLETDDGPALVVPPRHREWVTGRAEHMVGELTRGRYRVHGDPALVRPTERPADNPGVGAAASSRTLALAVRLLLGTPRDES</sequence>
<proteinExistence type="predicted"/>
<gene>
    <name evidence="2" type="ORF">ACFSDE_10065</name>
</gene>
<dbReference type="EMBL" id="JBHUGD010000003">
    <property type="protein sequence ID" value="MFD1947138.1"/>
    <property type="molecule type" value="Genomic_DNA"/>
</dbReference>
<evidence type="ECO:0000313" key="3">
    <source>
        <dbReference type="Proteomes" id="UP001597351"/>
    </source>
</evidence>
<dbReference type="RefSeq" id="WP_343917948.1">
    <property type="nucleotide sequence ID" value="NZ_BAAAJT010000002.1"/>
</dbReference>
<keyword evidence="3" id="KW-1185">Reference proteome</keyword>
<name>A0ABW4TNS7_9ACTN</name>
<evidence type="ECO:0000313" key="2">
    <source>
        <dbReference type="EMBL" id="MFD1947138.1"/>
    </source>
</evidence>
<comment type="caution">
    <text evidence="2">The sequence shown here is derived from an EMBL/GenBank/DDBJ whole genome shotgun (WGS) entry which is preliminary data.</text>
</comment>
<dbReference type="Proteomes" id="UP001597351">
    <property type="component" value="Unassembled WGS sequence"/>
</dbReference>